<keyword evidence="1" id="KW-0547">Nucleotide-binding</keyword>
<dbReference type="InterPro" id="IPR050124">
    <property type="entry name" value="tRNA_CCA-adding_enzyme"/>
</dbReference>
<dbReference type="PANTHER" id="PTHR47545">
    <property type="entry name" value="MULTIFUNCTIONAL CCA PROTEIN"/>
    <property type="match status" value="1"/>
</dbReference>
<dbReference type="PANTHER" id="PTHR47545:SF1">
    <property type="entry name" value="MULTIFUNCTIONAL CCA PROTEIN"/>
    <property type="match status" value="1"/>
</dbReference>
<name>A0A212RYQ5_RHOAC</name>
<dbReference type="AlphaFoldDB" id="A0A212RYQ5"/>
<dbReference type="EMBL" id="FYDG01000009">
    <property type="protein sequence ID" value="SNB77942.1"/>
    <property type="molecule type" value="Genomic_DNA"/>
</dbReference>
<accession>A0A212RYQ5</accession>
<dbReference type="RefSeq" id="WP_088521568.1">
    <property type="nucleotide sequence ID" value="NZ_FYDG01000009.1"/>
</dbReference>
<organism evidence="2 3">
    <name type="scientific">Rhodoblastus acidophilus</name>
    <name type="common">Rhodopseudomonas acidophila</name>
    <dbReference type="NCBI Taxonomy" id="1074"/>
    <lineage>
        <taxon>Bacteria</taxon>
        <taxon>Pseudomonadati</taxon>
        <taxon>Pseudomonadota</taxon>
        <taxon>Alphaproteobacteria</taxon>
        <taxon>Hyphomicrobiales</taxon>
        <taxon>Rhodoblastaceae</taxon>
        <taxon>Rhodoblastus</taxon>
    </lineage>
</organism>
<protein>
    <submittedName>
        <fullName evidence="2">tRNA nucleotidyltransferase (CCA-adding enzyme)</fullName>
    </submittedName>
</protein>
<gene>
    <name evidence="2" type="ORF">SAMN06265338_10923</name>
</gene>
<keyword evidence="3" id="KW-1185">Reference proteome</keyword>
<dbReference type="Proteomes" id="UP000198418">
    <property type="component" value="Unassembled WGS sequence"/>
</dbReference>
<dbReference type="GO" id="GO:0000166">
    <property type="term" value="F:nucleotide binding"/>
    <property type="evidence" value="ECO:0007669"/>
    <property type="project" value="UniProtKB-KW"/>
</dbReference>
<evidence type="ECO:0000256" key="1">
    <source>
        <dbReference type="ARBA" id="ARBA00022741"/>
    </source>
</evidence>
<dbReference type="GO" id="GO:0016740">
    <property type="term" value="F:transferase activity"/>
    <property type="evidence" value="ECO:0007669"/>
    <property type="project" value="UniProtKB-KW"/>
</dbReference>
<evidence type="ECO:0000313" key="3">
    <source>
        <dbReference type="Proteomes" id="UP000198418"/>
    </source>
</evidence>
<dbReference type="OrthoDB" id="9805698at2"/>
<dbReference type="SUPFAM" id="SSF81891">
    <property type="entry name" value="Poly A polymerase C-terminal region-like"/>
    <property type="match status" value="1"/>
</dbReference>
<reference evidence="3" key="1">
    <citation type="submission" date="2017-06" db="EMBL/GenBank/DDBJ databases">
        <authorList>
            <person name="Varghese N."/>
            <person name="Submissions S."/>
        </authorList>
    </citation>
    <scope>NUCLEOTIDE SEQUENCE [LARGE SCALE GENOMIC DNA]</scope>
    <source>
        <strain evidence="3">DSM 137</strain>
    </source>
</reference>
<keyword evidence="2" id="KW-0808">Transferase</keyword>
<evidence type="ECO:0000313" key="2">
    <source>
        <dbReference type="EMBL" id="SNB77942.1"/>
    </source>
</evidence>
<proteinExistence type="predicted"/>
<dbReference type="Gene3D" id="1.10.3090.10">
    <property type="entry name" value="cca-adding enzyme, domain 2"/>
    <property type="match status" value="1"/>
</dbReference>
<sequence length="276" mass="29657">MPQSFAQLDPGLGLLRHVALLAEGGAADPDELDLLARQIEAGFLLDVAPENVWPEFSRGLMGAAPGRMLHYLHEIGALEQILPEVDALYGVPQIAAGPAGVDLGLLIEAALDDAARIGAPVSVRFALLTKDVGKSDSPREHLPAHYRHIERGEPRLLALAERLGVPQECRDLALQSLHECERAQKVSRMRAGSLAMLLERNGAFDAPARFDLFINVCACDYRAYPGRSGAAWPKARLIEAARLACLELDAPPRDIEALREARAAAVALALSSCGES</sequence>